<evidence type="ECO:0000313" key="4">
    <source>
        <dbReference type="Proteomes" id="UP000189177"/>
    </source>
</evidence>
<keyword evidence="1" id="KW-0547">Nucleotide-binding</keyword>
<evidence type="ECO:0000259" key="2">
    <source>
        <dbReference type="Pfam" id="PF07238"/>
    </source>
</evidence>
<dbReference type="InterPro" id="IPR009875">
    <property type="entry name" value="PilZ_domain"/>
</dbReference>
<dbReference type="Proteomes" id="UP000189177">
    <property type="component" value="Unassembled WGS sequence"/>
</dbReference>
<dbReference type="GO" id="GO:0035438">
    <property type="term" value="F:cyclic-di-GMP binding"/>
    <property type="evidence" value="ECO:0007669"/>
    <property type="project" value="InterPro"/>
</dbReference>
<dbReference type="Pfam" id="PF07238">
    <property type="entry name" value="PilZ"/>
    <property type="match status" value="1"/>
</dbReference>
<gene>
    <name evidence="3" type="ORF">B1A74_02750</name>
</gene>
<evidence type="ECO:0000313" key="3">
    <source>
        <dbReference type="EMBL" id="OOC11064.1"/>
    </source>
</evidence>
<accession>A0A1V3A142</accession>
<comment type="caution">
    <text evidence="3">The sequence shown here is derived from an EMBL/GenBank/DDBJ whole genome shotgun (WGS) entry which is preliminary data.</text>
</comment>
<dbReference type="PIRSF" id="PIRSF028141">
    <property type="entry name" value="C-di-GMP_BP_PA4608"/>
    <property type="match status" value="1"/>
</dbReference>
<dbReference type="EMBL" id="MUZR01000007">
    <property type="protein sequence ID" value="OOC11064.1"/>
    <property type="molecule type" value="Genomic_DNA"/>
</dbReference>
<dbReference type="InterPro" id="IPR027021">
    <property type="entry name" value="C-di-GMP_BP_PA4608"/>
</dbReference>
<sequence>MSRRFQRIPLEFPGRLELAGRTCPVRVLDISLRGVLVECEGLEPLAPGTSGQVDIPLSDEARIAFEGTVRWQQGERLGLEIAAMPLESAGHLRRLVELNLGDEALLEREFAAMIGDPPGEDAPGR</sequence>
<reference evidence="3 4" key="1">
    <citation type="submission" date="2017-02" db="EMBL/GenBank/DDBJ databases">
        <title>Genomic diversity within the haloalkaliphilic genus Thioalkalivibrio.</title>
        <authorList>
            <person name="Ahn A.-C."/>
            <person name="Meier-Kolthoff J."/>
            <person name="Overmars L."/>
            <person name="Richter M."/>
            <person name="Woyke T."/>
            <person name="Sorokin D.Y."/>
            <person name="Muyzer G."/>
        </authorList>
    </citation>
    <scope>NUCLEOTIDE SEQUENCE [LARGE SCALE GENOMIC DNA]</scope>
    <source>
        <strain evidence="3 4">HL17</strain>
    </source>
</reference>
<dbReference type="RefSeq" id="WP_024329859.1">
    <property type="nucleotide sequence ID" value="NZ_MUZR01000007.1"/>
</dbReference>
<comment type="subunit">
    <text evidence="1">Monomer in both c-di-GMP-bound and free forms.</text>
</comment>
<organism evidence="3 4">
    <name type="scientific">Thioalkalivibrio halophilus</name>
    <dbReference type="NCBI Taxonomy" id="252474"/>
    <lineage>
        <taxon>Bacteria</taxon>
        <taxon>Pseudomonadati</taxon>
        <taxon>Pseudomonadota</taxon>
        <taxon>Gammaproteobacteria</taxon>
        <taxon>Chromatiales</taxon>
        <taxon>Ectothiorhodospiraceae</taxon>
        <taxon>Thioalkalivibrio</taxon>
    </lineage>
</organism>
<dbReference type="AlphaFoldDB" id="A0A1V3A142"/>
<dbReference type="Gene3D" id="2.40.10.220">
    <property type="entry name" value="predicted glycosyltransferase like domains"/>
    <property type="match status" value="1"/>
</dbReference>
<feature type="domain" description="PilZ" evidence="2">
    <location>
        <begin position="3"/>
        <end position="97"/>
    </location>
</feature>
<comment type="function">
    <text evidence="1">Binds the second messenger bis-(3'-5') cyclic dimeric guanosine monophosphate (c-di-GMP). Can bind two c-di-GMP molecules per monomer. May play a role in bacterial second-messenger regulated processes. Binding to c-di-GMP induces a conformational change of the C- and N-termini resulting in the exposure of a highly negative surface on one side of the protein to a possible effector protein.</text>
</comment>
<name>A0A1V3A142_9GAMM</name>
<dbReference type="STRING" id="252474.B1A74_02750"/>
<proteinExistence type="predicted"/>
<keyword evidence="1" id="KW-0973">c-di-GMP</keyword>
<evidence type="ECO:0000256" key="1">
    <source>
        <dbReference type="PIRNR" id="PIRNR028141"/>
    </source>
</evidence>
<dbReference type="OrthoDB" id="5298508at2"/>
<protein>
    <recommendedName>
        <fullName evidence="1">Cyclic diguanosine monophosphate-binding protein</fullName>
        <shortName evidence="1">c-di-GMP-binding protein</shortName>
    </recommendedName>
    <alternativeName>
        <fullName evidence="1">Pilz domain-containing protein</fullName>
    </alternativeName>
</protein>
<dbReference type="SUPFAM" id="SSF141371">
    <property type="entry name" value="PilZ domain-like"/>
    <property type="match status" value="1"/>
</dbReference>
<keyword evidence="4" id="KW-1185">Reference proteome</keyword>